<evidence type="ECO:0000313" key="2">
    <source>
        <dbReference type="EMBL" id="MAA12591.1"/>
    </source>
</evidence>
<accession>A0A224YDV2</accession>
<organism evidence="2">
    <name type="scientific">Rhipicephalus zambeziensis</name>
    <dbReference type="NCBI Taxonomy" id="60191"/>
    <lineage>
        <taxon>Eukaryota</taxon>
        <taxon>Metazoa</taxon>
        <taxon>Ecdysozoa</taxon>
        <taxon>Arthropoda</taxon>
        <taxon>Chelicerata</taxon>
        <taxon>Arachnida</taxon>
        <taxon>Acari</taxon>
        <taxon>Parasitiformes</taxon>
        <taxon>Ixodida</taxon>
        <taxon>Ixodoidea</taxon>
        <taxon>Ixodidae</taxon>
        <taxon>Rhipicephalinae</taxon>
        <taxon>Rhipicephalus</taxon>
        <taxon>Rhipicephalus</taxon>
    </lineage>
</organism>
<evidence type="ECO:0000256" key="1">
    <source>
        <dbReference type="SAM" id="SignalP"/>
    </source>
</evidence>
<reference evidence="2" key="1">
    <citation type="journal article" date="2017" name="Parasit. Vectors">
        <title>Sialotranscriptomics of Rhipicephalus zambeziensis reveals intricate expression profiles of secretory proteins and suggests tight temporal transcriptional regulation during blood-feeding.</title>
        <authorList>
            <person name="de Castro M.H."/>
            <person name="de Klerk D."/>
            <person name="Pienaar R."/>
            <person name="Rees D.J.G."/>
            <person name="Mans B.J."/>
        </authorList>
    </citation>
    <scope>NUCLEOTIDE SEQUENCE</scope>
    <source>
        <tissue evidence="2">Salivary glands</tissue>
    </source>
</reference>
<keyword evidence="1" id="KW-0732">Signal</keyword>
<sequence>MRALGRSCLRCPHTRHIFSGALLRLSIVHATTLAGPSWRLSGASGCGGDCAHCRRGVGWRAFLFDGRWWLTVYACWGAVASCCHRTWCWAGALLSELFLTSALFRANFATSVDFGVLLRRWFRSWVGFVAPTSWAARRQAGGWARTLTGRRAHVSTPPSRRMALVLEAHKEAVEGGTPPRRSAAISRCGVPAHLSLLNESDRWYSTIGTAKSDQSAERISLCTQRRRNLG</sequence>
<feature type="signal peptide" evidence="1">
    <location>
        <begin position="1"/>
        <end position="30"/>
    </location>
</feature>
<dbReference type="AlphaFoldDB" id="A0A224YDV2"/>
<name>A0A224YDV2_9ACAR</name>
<proteinExistence type="predicted"/>
<protein>
    <submittedName>
        <fullName evidence="2">Uncharacterized protein</fullName>
    </submittedName>
</protein>
<dbReference type="EMBL" id="GFPF01001445">
    <property type="protein sequence ID" value="MAA12591.1"/>
    <property type="molecule type" value="Transcribed_RNA"/>
</dbReference>
<feature type="chain" id="PRO_5013370577" evidence="1">
    <location>
        <begin position="31"/>
        <end position="230"/>
    </location>
</feature>